<evidence type="ECO:0000256" key="1">
    <source>
        <dbReference type="SAM" id="MobiDB-lite"/>
    </source>
</evidence>
<proteinExistence type="predicted"/>
<dbReference type="EMBL" id="WKJD01000021">
    <property type="protein sequence ID" value="MRX45532.1"/>
    <property type="molecule type" value="Genomic_DNA"/>
</dbReference>
<dbReference type="RefSeq" id="WP_154348028.1">
    <property type="nucleotide sequence ID" value="NZ_WKJD01000021.1"/>
</dbReference>
<sequence length="167" mass="17915">MSRSDRLPWRLSAVPSFTRAEANRHGVGWRRLAAPDLERTFHGVRRHVGAEPSIRELAEAYAKRMPRRQVFSHATAAALWGIPVPRSAESPRPGPVADGASARPLLHVAVPRGSARPSAAGVEGHVISFESVRVVVHGGLRVVDPASTGCSSAHRSVSTTSSRPRST</sequence>
<comment type="caution">
    <text evidence="2">The sequence shown here is derived from an EMBL/GenBank/DDBJ whole genome shotgun (WGS) entry which is preliminary data.</text>
</comment>
<protein>
    <submittedName>
        <fullName evidence="2">Uncharacterized protein</fullName>
    </submittedName>
</protein>
<keyword evidence="3" id="KW-1185">Reference proteome</keyword>
<accession>A0A6L5R673</accession>
<evidence type="ECO:0000313" key="3">
    <source>
        <dbReference type="Proteomes" id="UP000476511"/>
    </source>
</evidence>
<evidence type="ECO:0000313" key="2">
    <source>
        <dbReference type="EMBL" id="MRX45532.1"/>
    </source>
</evidence>
<name>A0A6L5R673_9MICO</name>
<dbReference type="AlphaFoldDB" id="A0A6L5R673"/>
<reference evidence="2 3" key="1">
    <citation type="submission" date="2019-11" db="EMBL/GenBank/DDBJ databases">
        <title>Agromyces kandeliae sp. nov., isolated from mangrove soil.</title>
        <authorList>
            <person name="Wang R."/>
        </authorList>
    </citation>
    <scope>NUCLEOTIDE SEQUENCE [LARGE SCALE GENOMIC DNA]</scope>
    <source>
        <strain evidence="2 3">Q22</strain>
    </source>
</reference>
<feature type="compositionally biased region" description="Low complexity" evidence="1">
    <location>
        <begin position="151"/>
        <end position="167"/>
    </location>
</feature>
<gene>
    <name evidence="2" type="ORF">GJR97_17625</name>
</gene>
<dbReference type="Proteomes" id="UP000476511">
    <property type="component" value="Unassembled WGS sequence"/>
</dbReference>
<organism evidence="2 3">
    <name type="scientific">Agromyces kandeliae</name>
    <dbReference type="NCBI Taxonomy" id="2666141"/>
    <lineage>
        <taxon>Bacteria</taxon>
        <taxon>Bacillati</taxon>
        <taxon>Actinomycetota</taxon>
        <taxon>Actinomycetes</taxon>
        <taxon>Micrococcales</taxon>
        <taxon>Microbacteriaceae</taxon>
        <taxon>Agromyces</taxon>
    </lineage>
</organism>
<feature type="region of interest" description="Disordered" evidence="1">
    <location>
        <begin position="145"/>
        <end position="167"/>
    </location>
</feature>